<keyword evidence="1" id="KW-0472">Membrane</keyword>
<accession>A0A839AA50</accession>
<gene>
    <name evidence="2" type="ORF">H2509_01505</name>
</gene>
<dbReference type="AlphaFoldDB" id="A0A839AA50"/>
<keyword evidence="1" id="KW-1133">Transmembrane helix</keyword>
<name>A0A839AA50_9HYPH</name>
<reference evidence="2 3" key="1">
    <citation type="submission" date="2020-07" db="EMBL/GenBank/DDBJ databases">
        <title>Stappia sp., F7233, whole genome shotgun sequencing project.</title>
        <authorList>
            <person name="Jiang S."/>
            <person name="Liu Z.W."/>
            <person name="Du Z.J."/>
        </authorList>
    </citation>
    <scope>NUCLEOTIDE SEQUENCE [LARGE SCALE GENOMIC DNA]</scope>
    <source>
        <strain evidence="2 3">F7233</strain>
    </source>
</reference>
<comment type="caution">
    <text evidence="2">The sequence shown here is derived from an EMBL/GenBank/DDBJ whole genome shotgun (WGS) entry which is preliminary data.</text>
</comment>
<dbReference type="EMBL" id="JACFXV010000030">
    <property type="protein sequence ID" value="MBA5775797.1"/>
    <property type="molecule type" value="Genomic_DNA"/>
</dbReference>
<feature type="transmembrane region" description="Helical" evidence="1">
    <location>
        <begin position="21"/>
        <end position="42"/>
    </location>
</feature>
<organism evidence="2 3">
    <name type="scientific">Stappia albiluteola</name>
    <dbReference type="NCBI Taxonomy" id="2758565"/>
    <lineage>
        <taxon>Bacteria</taxon>
        <taxon>Pseudomonadati</taxon>
        <taxon>Pseudomonadota</taxon>
        <taxon>Alphaproteobacteria</taxon>
        <taxon>Hyphomicrobiales</taxon>
        <taxon>Stappiaceae</taxon>
        <taxon>Stappia</taxon>
    </lineage>
</organism>
<evidence type="ECO:0000256" key="1">
    <source>
        <dbReference type="SAM" id="Phobius"/>
    </source>
</evidence>
<protein>
    <submittedName>
        <fullName evidence="2">Uncharacterized protein</fullName>
    </submittedName>
</protein>
<keyword evidence="3" id="KW-1185">Reference proteome</keyword>
<dbReference type="Proteomes" id="UP000541109">
    <property type="component" value="Unassembled WGS sequence"/>
</dbReference>
<sequence>MADGYNFAADLLTTWRSTADWVKAVALVTFATMPIVAFMIYLKYRLAKAHLARESELLSFLPPADFSEPRIPHAPGIRLVSRPARDEA</sequence>
<proteinExistence type="predicted"/>
<keyword evidence="1" id="KW-0812">Transmembrane</keyword>
<dbReference type="RefSeq" id="WP_182161605.1">
    <property type="nucleotide sequence ID" value="NZ_JACFXV010000030.1"/>
</dbReference>
<evidence type="ECO:0000313" key="3">
    <source>
        <dbReference type="Proteomes" id="UP000541109"/>
    </source>
</evidence>
<evidence type="ECO:0000313" key="2">
    <source>
        <dbReference type="EMBL" id="MBA5775797.1"/>
    </source>
</evidence>